<dbReference type="NCBIfam" id="NF003724">
    <property type="entry name" value="PRK05329.2-3"/>
    <property type="match status" value="1"/>
</dbReference>
<dbReference type="EMBL" id="AP028056">
    <property type="protein sequence ID" value="BEH00889.1"/>
    <property type="molecule type" value="Genomic_DNA"/>
</dbReference>
<dbReference type="InterPro" id="IPR036188">
    <property type="entry name" value="FAD/NAD-bd_sf"/>
</dbReference>
<dbReference type="PIRSF" id="PIRSF000141">
    <property type="entry name" value="Anaerobic_G3P_dh"/>
    <property type="match status" value="1"/>
</dbReference>
<dbReference type="AlphaFoldDB" id="A0AAN0KBY8"/>
<keyword evidence="2" id="KW-0288">FMN</keyword>
<evidence type="ECO:0000256" key="3">
    <source>
        <dbReference type="ARBA" id="ARBA00023002"/>
    </source>
</evidence>
<evidence type="ECO:0000259" key="4">
    <source>
        <dbReference type="Pfam" id="PF00890"/>
    </source>
</evidence>
<dbReference type="RefSeq" id="WP_286266666.1">
    <property type="nucleotide sequence ID" value="NZ_AP028056.1"/>
</dbReference>
<dbReference type="Gene3D" id="3.50.50.60">
    <property type="entry name" value="FAD/NAD(P)-binding domain"/>
    <property type="match status" value="2"/>
</dbReference>
<protein>
    <submittedName>
        <fullName evidence="5">Glycerol-3-phosphate dehydrogenase subunit GlpB</fullName>
    </submittedName>
</protein>
<keyword evidence="6" id="KW-1185">Reference proteome</keyword>
<dbReference type="Pfam" id="PF00890">
    <property type="entry name" value="FAD_binding_2"/>
    <property type="match status" value="1"/>
</dbReference>
<gene>
    <name evidence="5" type="primary">glpB</name>
    <name evidence="5" type="ORF">brsh051_01700</name>
</gene>
<keyword evidence="3" id="KW-0560">Oxidoreductase</keyword>
<organism evidence="5 6">
    <name type="scientific">Brooklawnia propionicigenes</name>
    <dbReference type="NCBI Taxonomy" id="3041175"/>
    <lineage>
        <taxon>Bacteria</taxon>
        <taxon>Bacillati</taxon>
        <taxon>Actinomycetota</taxon>
        <taxon>Actinomycetes</taxon>
        <taxon>Propionibacteriales</taxon>
        <taxon>Propionibacteriaceae</taxon>
        <taxon>Brooklawnia</taxon>
    </lineage>
</organism>
<evidence type="ECO:0000256" key="1">
    <source>
        <dbReference type="ARBA" id="ARBA00022630"/>
    </source>
</evidence>
<dbReference type="GO" id="GO:0009331">
    <property type="term" value="C:glycerol-3-phosphate dehydrogenase (FAD) complex"/>
    <property type="evidence" value="ECO:0007669"/>
    <property type="project" value="InterPro"/>
</dbReference>
<dbReference type="SUPFAM" id="SSF51905">
    <property type="entry name" value="FAD/NAD(P)-binding domain"/>
    <property type="match status" value="1"/>
</dbReference>
<evidence type="ECO:0000313" key="5">
    <source>
        <dbReference type="EMBL" id="BEH00889.1"/>
    </source>
</evidence>
<feature type="domain" description="FAD-dependent oxidoreductase 2 FAD-binding" evidence="4">
    <location>
        <begin position="3"/>
        <end position="390"/>
    </location>
</feature>
<accession>A0AAN0KBY8</accession>
<dbReference type="GO" id="GO:0004368">
    <property type="term" value="F:glycerol-3-phosphate dehydrogenase (quinone) activity"/>
    <property type="evidence" value="ECO:0007669"/>
    <property type="project" value="InterPro"/>
</dbReference>
<dbReference type="InterPro" id="IPR009158">
    <property type="entry name" value="G3P_DH_GlpB_su"/>
</dbReference>
<name>A0AAN0KBY8_9ACTN</name>
<dbReference type="PANTHER" id="PTHR43400">
    <property type="entry name" value="FUMARATE REDUCTASE"/>
    <property type="match status" value="1"/>
</dbReference>
<keyword evidence="1" id="KW-0285">Flavoprotein</keyword>
<proteinExistence type="predicted"/>
<dbReference type="InterPro" id="IPR050315">
    <property type="entry name" value="FAD-oxidoreductase_2"/>
</dbReference>
<dbReference type="KEGG" id="broo:brsh051_01700"/>
<reference evidence="5" key="1">
    <citation type="journal article" date="2024" name="Int. J. Syst. Evol. Microbiol.">
        <title>Brooklawnia propionicigenes sp. nov., a facultatively anaerobic, propionate-producing bacterium isolated from a methanogenic reactor treating waste from cattle farms.</title>
        <authorList>
            <person name="Akita Y."/>
            <person name="Ueki A."/>
            <person name="Tonouchi A."/>
            <person name="Sugawara Y."/>
            <person name="Honma S."/>
            <person name="Kaku N."/>
            <person name="Ueki K."/>
        </authorList>
    </citation>
    <scope>NUCLEOTIDE SEQUENCE</scope>
    <source>
        <strain evidence="5">SH051</strain>
    </source>
</reference>
<evidence type="ECO:0000256" key="2">
    <source>
        <dbReference type="ARBA" id="ARBA00022643"/>
    </source>
</evidence>
<dbReference type="InterPro" id="IPR003953">
    <property type="entry name" value="FAD-dep_OxRdtase_2_FAD-bd"/>
</dbReference>
<evidence type="ECO:0000313" key="6">
    <source>
        <dbReference type="Proteomes" id="UP001431656"/>
    </source>
</evidence>
<sequence>MNDVVVVGGGIAGLLSAARLVTQGAKVTLVTFGVGGLQLSHGGFDVLGYAPERVDRPFDVLDDFIAANPEHPYAVLGADAVRLGTDFASEFFGDRLVGNDGRNWLLPTAVGALRPTYLASPTMVNAEARAGHDPVVVVGLQQLKDFQAELIAGNLVKQQIPARAIVLDLPARTHEADASGLTYARAMDRADYRADFAKALGKQLLSGEKALIPAIAGHHEAAAFTDLQTRLGAPLAEIPLPPPGVPGMRLNEYASRRLQDQRVRWILGARVVALHSEGGRAVSVDVATSGHLTKVRADAVVYAPGGFESGSLSLDSHGKVLETHLGLPVRVPPGRLIGPDRRSEQPLFRSGLAVDDQMRVLDDADRPVYPNLFAAGGVLAGAMRWSEKSGEGIAAASAVRAADAIGDLA</sequence>
<dbReference type="Proteomes" id="UP001431656">
    <property type="component" value="Chromosome"/>
</dbReference>
<dbReference type="NCBIfam" id="TIGR03378">
    <property type="entry name" value="glycerol3P_GlpB"/>
    <property type="match status" value="1"/>
</dbReference>